<keyword evidence="2 4" id="KW-0808">Transferase</keyword>
<dbReference type="SUPFAM" id="SSF56104">
    <property type="entry name" value="SAICAR synthase-like"/>
    <property type="match status" value="1"/>
</dbReference>
<reference evidence="6" key="1">
    <citation type="submission" date="2025-08" db="UniProtKB">
        <authorList>
            <consortium name="RefSeq"/>
        </authorList>
    </citation>
    <scope>IDENTIFICATION</scope>
</reference>
<accession>A0ABM1AB66</accession>
<organism evidence="5 6">
    <name type="scientific">Aplysia californica</name>
    <name type="common">California sea hare</name>
    <dbReference type="NCBI Taxonomy" id="6500"/>
    <lineage>
        <taxon>Eukaryota</taxon>
        <taxon>Metazoa</taxon>
        <taxon>Spiralia</taxon>
        <taxon>Lophotrochozoa</taxon>
        <taxon>Mollusca</taxon>
        <taxon>Gastropoda</taxon>
        <taxon>Heterobranchia</taxon>
        <taxon>Euthyneura</taxon>
        <taxon>Tectipleura</taxon>
        <taxon>Aplysiida</taxon>
        <taxon>Aplysioidea</taxon>
        <taxon>Aplysiidae</taxon>
        <taxon>Aplysia</taxon>
    </lineage>
</organism>
<evidence type="ECO:0000256" key="1">
    <source>
        <dbReference type="ARBA" id="ARBA00007374"/>
    </source>
</evidence>
<evidence type="ECO:0000256" key="2">
    <source>
        <dbReference type="ARBA" id="ARBA00022679"/>
    </source>
</evidence>
<dbReference type="PANTHER" id="PTHR12400:SF26">
    <property type="entry name" value="KINASE"/>
    <property type="match status" value="1"/>
</dbReference>
<keyword evidence="5" id="KW-1185">Reference proteome</keyword>
<dbReference type="GeneID" id="101846318"/>
<sequence>MPAFYREVEFNGEYFIEMEDLLHHFNDPSIMDIKMGTRTFLEAEVKNPVLRKDLFEKMIKLDSEAPTVEERDQAAITKLRYMQFREQESSTASLGFRIEAIRMSGEPPNTNLKKVKTKEEVSYFIENFTRGHSSTIPTLHARLCDIRQKFESIPFFRSHEIIGSSLLIMYDSSNHASAWMIDFAKTIPVPDVTLNHRSPWKLENHEDGYLYGLDHLIEIFGGLADKEKKAQSQNEKNDVDSRDPS</sequence>
<gene>
    <name evidence="6" type="primary">LOC101846318</name>
</gene>
<dbReference type="PANTHER" id="PTHR12400">
    <property type="entry name" value="INOSITOL POLYPHOSPHATE KINASE"/>
    <property type="match status" value="1"/>
</dbReference>
<evidence type="ECO:0000313" key="6">
    <source>
        <dbReference type="RefSeq" id="XP_012944358.1"/>
    </source>
</evidence>
<name>A0ABM1AB66_APLCA</name>
<protein>
    <recommendedName>
        <fullName evidence="4">Kinase</fullName>
        <ecNumber evidence="4">2.7.-.-</ecNumber>
    </recommendedName>
</protein>
<dbReference type="InterPro" id="IPR005522">
    <property type="entry name" value="IPK"/>
</dbReference>
<dbReference type="Gene3D" id="3.30.470.160">
    <property type="entry name" value="Inositol polyphosphate kinase"/>
    <property type="match status" value="1"/>
</dbReference>
<evidence type="ECO:0000256" key="3">
    <source>
        <dbReference type="ARBA" id="ARBA00022777"/>
    </source>
</evidence>
<proteinExistence type="inferred from homology"/>
<dbReference type="Proteomes" id="UP000694888">
    <property type="component" value="Unplaced"/>
</dbReference>
<dbReference type="RefSeq" id="XP_012944358.1">
    <property type="nucleotide sequence ID" value="XM_013088904.2"/>
</dbReference>
<dbReference type="Pfam" id="PF03770">
    <property type="entry name" value="IPK"/>
    <property type="match status" value="1"/>
</dbReference>
<dbReference type="EC" id="2.7.-.-" evidence="4"/>
<evidence type="ECO:0000256" key="4">
    <source>
        <dbReference type="RuleBase" id="RU363090"/>
    </source>
</evidence>
<evidence type="ECO:0000313" key="5">
    <source>
        <dbReference type="Proteomes" id="UP000694888"/>
    </source>
</evidence>
<keyword evidence="3 4" id="KW-0418">Kinase</keyword>
<dbReference type="InterPro" id="IPR038286">
    <property type="entry name" value="IPK_sf"/>
</dbReference>
<comment type="similarity">
    <text evidence="1 4">Belongs to the inositol phosphokinase (IPK) family.</text>
</comment>